<keyword evidence="5 9" id="KW-0863">Zinc-finger</keyword>
<dbReference type="Gene3D" id="3.30.60.90">
    <property type="match status" value="1"/>
</dbReference>
<keyword evidence="8" id="KW-0206">Cytoskeleton</keyword>
<feature type="compositionally biased region" description="Gly residues" evidence="10">
    <location>
        <begin position="522"/>
        <end position="547"/>
    </location>
</feature>
<evidence type="ECO:0000256" key="4">
    <source>
        <dbReference type="ARBA" id="ARBA00022723"/>
    </source>
</evidence>
<dbReference type="PANTHER" id="PTHR12268:SF14">
    <property type="entry name" value="DYSTROPHIN-1"/>
    <property type="match status" value="1"/>
</dbReference>
<dbReference type="CDD" id="cd02334">
    <property type="entry name" value="ZZ_dystrophin"/>
    <property type="match status" value="1"/>
</dbReference>
<evidence type="ECO:0000256" key="3">
    <source>
        <dbReference type="ARBA" id="ARBA00022490"/>
    </source>
</evidence>
<feature type="compositionally biased region" description="Polar residues" evidence="10">
    <location>
        <begin position="664"/>
        <end position="677"/>
    </location>
</feature>
<dbReference type="AlphaFoldDB" id="A0A1I8FBI6"/>
<feature type="compositionally biased region" description="Basic and acidic residues" evidence="10">
    <location>
        <begin position="724"/>
        <end position="738"/>
    </location>
</feature>
<feature type="compositionally biased region" description="Low complexity" evidence="10">
    <location>
        <begin position="699"/>
        <end position="716"/>
    </location>
</feature>
<feature type="compositionally biased region" description="Low complexity" evidence="10">
    <location>
        <begin position="548"/>
        <end position="561"/>
    </location>
</feature>
<proteinExistence type="predicted"/>
<feature type="region of interest" description="Disordered" evidence="10">
    <location>
        <begin position="176"/>
        <end position="199"/>
    </location>
</feature>
<dbReference type="Pfam" id="PF09068">
    <property type="entry name" value="EF-hand_2"/>
    <property type="match status" value="1"/>
</dbReference>
<feature type="region of interest" description="Disordered" evidence="10">
    <location>
        <begin position="695"/>
        <end position="779"/>
    </location>
</feature>
<dbReference type="SUPFAM" id="SSF57850">
    <property type="entry name" value="RING/U-box"/>
    <property type="match status" value="1"/>
</dbReference>
<feature type="domain" description="ZZ-type" evidence="11">
    <location>
        <begin position="447"/>
        <end position="503"/>
    </location>
</feature>
<evidence type="ECO:0000256" key="9">
    <source>
        <dbReference type="PROSITE-ProRule" id="PRU00228"/>
    </source>
</evidence>
<dbReference type="Pfam" id="PF09069">
    <property type="entry name" value="EF-hand_3"/>
    <property type="match status" value="1"/>
</dbReference>
<feature type="region of interest" description="Disordered" evidence="10">
    <location>
        <begin position="602"/>
        <end position="678"/>
    </location>
</feature>
<feature type="compositionally biased region" description="Polar residues" evidence="10">
    <location>
        <begin position="635"/>
        <end position="650"/>
    </location>
</feature>
<keyword evidence="6" id="KW-0862">Zinc</keyword>
<evidence type="ECO:0000256" key="10">
    <source>
        <dbReference type="SAM" id="MobiDB-lite"/>
    </source>
</evidence>
<evidence type="ECO:0000256" key="6">
    <source>
        <dbReference type="ARBA" id="ARBA00022833"/>
    </source>
</evidence>
<evidence type="ECO:0000256" key="1">
    <source>
        <dbReference type="ARBA" id="ARBA00004245"/>
    </source>
</evidence>
<dbReference type="Gene3D" id="1.10.238.10">
    <property type="entry name" value="EF-hand"/>
    <property type="match status" value="2"/>
</dbReference>
<dbReference type="WBParaSite" id="maker-unitig_27406-snap-gene-0.2-mRNA-1">
    <property type="protein sequence ID" value="maker-unitig_27406-snap-gene-0.2-mRNA-1"/>
    <property type="gene ID" value="maker-unitig_27406-snap-gene-0.2"/>
</dbReference>
<feature type="compositionally biased region" description="Low complexity" evidence="10">
    <location>
        <begin position="178"/>
        <end position="192"/>
    </location>
</feature>
<dbReference type="SMART" id="SM00291">
    <property type="entry name" value="ZnF_ZZ"/>
    <property type="match status" value="1"/>
</dbReference>
<dbReference type="InterPro" id="IPR000433">
    <property type="entry name" value="Znf_ZZ"/>
</dbReference>
<dbReference type="Pfam" id="PF00569">
    <property type="entry name" value="ZZ"/>
    <property type="match status" value="1"/>
</dbReference>
<keyword evidence="4" id="KW-0479">Metal-binding</keyword>
<dbReference type="PANTHER" id="PTHR12268">
    <property type="entry name" value="E3 UBIQUITIN-PROTEIN LIGASE KCMF1"/>
    <property type="match status" value="1"/>
</dbReference>
<keyword evidence="12" id="KW-1185">Reference proteome</keyword>
<accession>A0A1I8FBI6</accession>
<dbReference type="InterPro" id="IPR015153">
    <property type="entry name" value="EF-hand_dom_typ1"/>
</dbReference>
<keyword evidence="7" id="KW-0106">Calcium</keyword>
<keyword evidence="3" id="KW-0963">Cytoplasm</keyword>
<feature type="compositionally biased region" description="Pro residues" evidence="10">
    <location>
        <begin position="619"/>
        <end position="628"/>
    </location>
</feature>
<dbReference type="SUPFAM" id="SSF47473">
    <property type="entry name" value="EF-hand"/>
    <property type="match status" value="2"/>
</dbReference>
<evidence type="ECO:0000256" key="2">
    <source>
        <dbReference type="ARBA" id="ARBA00004278"/>
    </source>
</evidence>
<evidence type="ECO:0000256" key="8">
    <source>
        <dbReference type="ARBA" id="ARBA00023212"/>
    </source>
</evidence>
<dbReference type="GO" id="GO:0099536">
    <property type="term" value="P:synaptic signaling"/>
    <property type="evidence" value="ECO:0007669"/>
    <property type="project" value="TreeGrafter"/>
</dbReference>
<feature type="region of interest" description="Disordered" evidence="10">
    <location>
        <begin position="519"/>
        <end position="590"/>
    </location>
</feature>
<feature type="region of interest" description="Disordered" evidence="10">
    <location>
        <begin position="137"/>
        <end position="161"/>
    </location>
</feature>
<dbReference type="Gene3D" id="6.10.140.70">
    <property type="match status" value="1"/>
</dbReference>
<evidence type="ECO:0000256" key="7">
    <source>
        <dbReference type="ARBA" id="ARBA00022837"/>
    </source>
</evidence>
<evidence type="ECO:0000259" key="11">
    <source>
        <dbReference type="PROSITE" id="PS50135"/>
    </source>
</evidence>
<dbReference type="InterPro" id="IPR011992">
    <property type="entry name" value="EF-hand-dom_pair"/>
</dbReference>
<protein>
    <submittedName>
        <fullName evidence="13">ZZ-type domain-containing protein</fullName>
    </submittedName>
</protein>
<dbReference type="Proteomes" id="UP000095280">
    <property type="component" value="Unplaced"/>
</dbReference>
<organism evidence="12 13">
    <name type="scientific">Macrostomum lignano</name>
    <dbReference type="NCBI Taxonomy" id="282301"/>
    <lineage>
        <taxon>Eukaryota</taxon>
        <taxon>Metazoa</taxon>
        <taxon>Spiralia</taxon>
        <taxon>Lophotrochozoa</taxon>
        <taxon>Platyhelminthes</taxon>
        <taxon>Rhabditophora</taxon>
        <taxon>Macrostomorpha</taxon>
        <taxon>Macrostomida</taxon>
        <taxon>Macrostomidae</taxon>
        <taxon>Macrostomum</taxon>
    </lineage>
</organism>
<dbReference type="GO" id="GO:0045202">
    <property type="term" value="C:synapse"/>
    <property type="evidence" value="ECO:0007669"/>
    <property type="project" value="GOC"/>
</dbReference>
<feature type="compositionally biased region" description="Low complexity" evidence="10">
    <location>
        <begin position="762"/>
        <end position="779"/>
    </location>
</feature>
<evidence type="ECO:0000313" key="12">
    <source>
        <dbReference type="Proteomes" id="UP000095280"/>
    </source>
</evidence>
<sequence length="843" mass="91912">AATPSQFDREQTPELERLASELRSRRPELDSVLADAEQQQQTGFLDNRLNRSIGQLDRRFRELESRIDSHSESLRLALHGLAALEDTARSGRVGRCSGPTRSGGLVLCGLADPSPVMSMRSAIEHRCGLLANLREQQQTTKPTTTTANNNNNNNNNKQQRQSLVPNVMTASYASMTGSVHSVQQQQQQQHQQTAHPAVSNSVRPPCNECFILTSASLLSQCRHPRNQLDHPIMAELMQSLTELNYIRYAAYRTAAKLRRLQRALYLDLAPPAEVFRDHGIGTAAAGDRLIDVSQMTSCLAGLFARCRNTRGGGGSSGSSADAGLQAQTIDLSLNWLLNVYDHVRSGRLRVLSFKVGLVLLCAAGLEDKYRYLFSAVVDERGALDQRRLGLLLHDCMQVPRHLAKPPVSPRPDCPRADSRRYRRMPRDLHRQLANELRAIVDNDFDAESQARCSSCKAMPMRGLRYKCLKCFNLNLCQQCFFSGRSARHHKVTHPMQEYVDPTPGSGDGIRSLSRTLRNKLRIGGGSGGHGGGGGFSSDLGDGGGGGATAAAAVPRRLAGQAGLPARPDSPRRPGHRVAGRVAGAHVQPGHANRVEAYASRLAEVEQQQQQRQDSQKMPKQPPPPPASPLPHKNCHYSTNSSATNTTQPLQHSFPADAAAADRPSPQQQKFASTSLVNSDDEARIDCGLRWHAASVRQNAAATTARSRIYRTSSSSSQHFSLPPDRTEQMKELEAENKRLQRQRQQQHLQVASPLTPVRSLGRRSSPPHAAAAAPPHSTGAATAELHKGRLEAGMALPGRSQPAVGGPAVQTPQTALLHAMGQLVDVMKPRLGSGSGRTCWWPH</sequence>
<dbReference type="InterPro" id="IPR050774">
    <property type="entry name" value="KCMF1/Dystrophin"/>
</dbReference>
<dbReference type="GO" id="GO:0008270">
    <property type="term" value="F:zinc ion binding"/>
    <property type="evidence" value="ECO:0007669"/>
    <property type="project" value="UniProtKB-KW"/>
</dbReference>
<comment type="subcellular location">
    <subcellularLocation>
        <location evidence="2">Cell membrane</location>
        <location evidence="2">Sarcolemma</location>
        <topology evidence="2">Peripheral membrane protein</topology>
        <orientation evidence="2">Cytoplasmic side</orientation>
    </subcellularLocation>
    <subcellularLocation>
        <location evidence="1">Cytoplasm</location>
        <location evidence="1">Cytoskeleton</location>
    </subcellularLocation>
</comment>
<evidence type="ECO:0000313" key="13">
    <source>
        <dbReference type="WBParaSite" id="maker-unitig_27406-snap-gene-0.2-mRNA-1"/>
    </source>
</evidence>
<evidence type="ECO:0000256" key="5">
    <source>
        <dbReference type="ARBA" id="ARBA00022771"/>
    </source>
</evidence>
<dbReference type="PROSITE" id="PS01357">
    <property type="entry name" value="ZF_ZZ_1"/>
    <property type="match status" value="1"/>
</dbReference>
<dbReference type="GO" id="GO:0005886">
    <property type="term" value="C:plasma membrane"/>
    <property type="evidence" value="ECO:0007669"/>
    <property type="project" value="TreeGrafter"/>
</dbReference>
<reference evidence="13" key="1">
    <citation type="submission" date="2016-11" db="UniProtKB">
        <authorList>
            <consortium name="WormBaseParasite"/>
        </authorList>
    </citation>
    <scope>IDENTIFICATION</scope>
</reference>
<dbReference type="InterPro" id="IPR015154">
    <property type="entry name" value="EF-hand_dom_typ2"/>
</dbReference>
<name>A0A1I8FBI6_9PLAT</name>
<dbReference type="GO" id="GO:0005737">
    <property type="term" value="C:cytoplasm"/>
    <property type="evidence" value="ECO:0007669"/>
    <property type="project" value="UniProtKB-SubCell"/>
</dbReference>
<dbReference type="InterPro" id="IPR043145">
    <property type="entry name" value="Znf_ZZ_sf"/>
</dbReference>
<dbReference type="PROSITE" id="PS50135">
    <property type="entry name" value="ZF_ZZ_2"/>
    <property type="match status" value="1"/>
</dbReference>